<dbReference type="EMBL" id="CP003731">
    <property type="protein sequence ID" value="AFO52311.1"/>
    <property type="molecule type" value="Genomic_DNA"/>
</dbReference>
<organism evidence="2 3">
    <name type="scientific">Mycoplasma haematolamae (strain Purdue)</name>
    <dbReference type="NCBI Taxonomy" id="1212765"/>
    <lineage>
        <taxon>Bacteria</taxon>
        <taxon>Bacillati</taxon>
        <taxon>Mycoplasmatota</taxon>
        <taxon>Mollicutes</taxon>
        <taxon>Mycoplasmataceae</taxon>
        <taxon>Mycoplasma</taxon>
    </lineage>
</organism>
<evidence type="ECO:0000256" key="1">
    <source>
        <dbReference type="SAM" id="MobiDB-lite"/>
    </source>
</evidence>
<name>I7CGC2_MYCHA</name>
<sequence>MLYPLLWLRGLSYQRKIYLGSASLIGGSAVTGTLAFESTREAASELLNKLFSESKDSDAKPEQRNEEEMIYGFPAIWHYFKNLGNYTWDSTRWVFEKIIDGKETASSVWDWTKFLAGFAYDYHNVIWELIKSTFSDWDLRKLLSLLNSEQWTAVTGGLGGSSDAGGGSGKPTEGKRAESEIKTLMDRLKKIVEKSKEINFDSSSFFKKVLKSLFENPKKLSDRIRTVNVMLQLLEKVIDSKDQLQVMQQLFSEGNDEKIIETLLLRRPLKQIQAR</sequence>
<feature type="region of interest" description="Disordered" evidence="1">
    <location>
        <begin position="157"/>
        <end position="177"/>
    </location>
</feature>
<dbReference type="AlphaFoldDB" id="I7CGC2"/>
<dbReference type="Proteomes" id="UP000006502">
    <property type="component" value="Chromosome"/>
</dbReference>
<accession>I7CGC2</accession>
<gene>
    <name evidence="2" type="ordered locus">MHLP_03655</name>
</gene>
<reference evidence="3" key="2">
    <citation type="submission" date="2012-07" db="EMBL/GenBank/DDBJ databases">
        <title>Complete genome sequence of 'Candidatus Mycoplasma haemolamae'.</title>
        <authorList>
            <person name="Guimaraes A.M.S."/>
            <person name="Toth B."/>
            <person name="Santos A.P."/>
            <person name="Nascimento N.C."/>
            <person name="Sojka J.E."/>
            <person name="Messick J.B."/>
        </authorList>
    </citation>
    <scope>NUCLEOTIDE SEQUENCE [LARGE SCALE GENOMIC DNA]</scope>
    <source>
        <strain evidence="3">Purdue</strain>
    </source>
</reference>
<reference evidence="2 3" key="1">
    <citation type="journal article" date="2012" name="J. Bacteriol.">
        <title>Genome Sequence of "Candidatus Mycoplasma haemolamae" Strain Purdue, a Red Blood Cell Pathogen of Alpacas (Vicugna pacos) and Llamas (Lama glama).</title>
        <authorList>
            <person name="Guimaraes A.M."/>
            <person name="Toth B."/>
            <person name="Santos A.P."/>
            <person name="do Nascimento N.C."/>
            <person name="Kritchevsky J.E."/>
            <person name="Messick J.B."/>
        </authorList>
    </citation>
    <scope>NUCLEOTIDE SEQUENCE [LARGE SCALE GENOMIC DNA]</scope>
    <source>
        <strain evidence="2 3">Purdue</strain>
    </source>
</reference>
<dbReference type="STRING" id="1212765.MHLP_03655"/>
<keyword evidence="3" id="KW-1185">Reference proteome</keyword>
<proteinExistence type="predicted"/>
<evidence type="ECO:0000313" key="2">
    <source>
        <dbReference type="EMBL" id="AFO52311.1"/>
    </source>
</evidence>
<dbReference type="HOGENOM" id="CLU_092774_0_0_14"/>
<feature type="compositionally biased region" description="Gly residues" evidence="1">
    <location>
        <begin position="157"/>
        <end position="169"/>
    </location>
</feature>
<evidence type="ECO:0000313" key="3">
    <source>
        <dbReference type="Proteomes" id="UP000006502"/>
    </source>
</evidence>
<dbReference type="PATRIC" id="fig|1212765.3.peg.828"/>
<protein>
    <submittedName>
        <fullName evidence="2">Uncharacterized protein</fullName>
    </submittedName>
</protein>
<dbReference type="KEGG" id="mhl:MHLP_03655"/>